<dbReference type="EMBL" id="UINC01002683">
    <property type="protein sequence ID" value="SUZ99239.1"/>
    <property type="molecule type" value="Genomic_DNA"/>
</dbReference>
<accession>A0A381S6Z2</accession>
<proteinExistence type="predicted"/>
<reference evidence="1" key="1">
    <citation type="submission" date="2018-05" db="EMBL/GenBank/DDBJ databases">
        <authorList>
            <person name="Lanie J.A."/>
            <person name="Ng W.-L."/>
            <person name="Kazmierczak K.M."/>
            <person name="Andrzejewski T.M."/>
            <person name="Davidsen T.M."/>
            <person name="Wayne K.J."/>
            <person name="Tettelin H."/>
            <person name="Glass J.I."/>
            <person name="Rusch D."/>
            <person name="Podicherti R."/>
            <person name="Tsui H.-C.T."/>
            <person name="Winkler M.E."/>
        </authorList>
    </citation>
    <scope>NUCLEOTIDE SEQUENCE</scope>
</reference>
<gene>
    <name evidence="1" type="ORF">METZ01_LOCUS52093</name>
</gene>
<organism evidence="1">
    <name type="scientific">marine metagenome</name>
    <dbReference type="NCBI Taxonomy" id="408172"/>
    <lineage>
        <taxon>unclassified sequences</taxon>
        <taxon>metagenomes</taxon>
        <taxon>ecological metagenomes</taxon>
    </lineage>
</organism>
<protein>
    <recommendedName>
        <fullName evidence="2">Outer membrane lipoprotein BamD-like domain-containing protein</fullName>
    </recommendedName>
</protein>
<dbReference type="AlphaFoldDB" id="A0A381S6Z2"/>
<evidence type="ECO:0008006" key="2">
    <source>
        <dbReference type="Google" id="ProtNLM"/>
    </source>
</evidence>
<name>A0A381S6Z2_9ZZZZ</name>
<evidence type="ECO:0000313" key="1">
    <source>
        <dbReference type="EMBL" id="SUZ99239.1"/>
    </source>
</evidence>
<sequence>MKMKISNKKYNFIIAISLCILLSGCSWFGDFAEPENDSYEAGKKALNEGKFELAKAKLREITPESPYYPQAVWLIQKVPFKKGIDAYEKQQLEVAISEFSKVPLHGQDYSEAQHYLNQINYEMLYDQLRIASKTEDLSNKDAEEIKFNYDIVLITKLVNIAEKMGDSKKVLESIDIVISGIKHSSSRSQTEDFLTLLEKIVSRNKEKRIFEKALNFLLTDFGKLYQQAEFRPQVFQLVGNLKMELM</sequence>
<dbReference type="PROSITE" id="PS51257">
    <property type="entry name" value="PROKAR_LIPOPROTEIN"/>
    <property type="match status" value="1"/>
</dbReference>